<dbReference type="AlphaFoldDB" id="X1BBZ6"/>
<name>X1BBZ6_9ZZZZ</name>
<accession>X1BBZ6</accession>
<comment type="caution">
    <text evidence="2">The sequence shown here is derived from an EMBL/GenBank/DDBJ whole genome shotgun (WGS) entry which is preliminary data.</text>
</comment>
<dbReference type="EMBL" id="BART01001469">
    <property type="protein sequence ID" value="GAG69481.1"/>
    <property type="molecule type" value="Genomic_DNA"/>
</dbReference>
<keyword evidence="1" id="KW-0812">Transmembrane</keyword>
<proteinExistence type="predicted"/>
<keyword evidence="1" id="KW-0472">Membrane</keyword>
<gene>
    <name evidence="2" type="ORF">S01H4_05164</name>
</gene>
<keyword evidence="1" id="KW-1133">Transmembrane helix</keyword>
<evidence type="ECO:0000256" key="1">
    <source>
        <dbReference type="SAM" id="Phobius"/>
    </source>
</evidence>
<protein>
    <submittedName>
        <fullName evidence="2">Uncharacterized protein</fullName>
    </submittedName>
</protein>
<evidence type="ECO:0000313" key="2">
    <source>
        <dbReference type="EMBL" id="GAG69481.1"/>
    </source>
</evidence>
<feature type="transmembrane region" description="Helical" evidence="1">
    <location>
        <begin position="67"/>
        <end position="87"/>
    </location>
</feature>
<sequence length="88" mass="10568">MFPVWELRKKFIEVKKNEREKILNGLNDSYEKFFQKNRGDLSYYLLTCMNLSDKIEKMRTWPWDMRIVITIIGSIIIPIISILLTIIT</sequence>
<organism evidence="2">
    <name type="scientific">marine sediment metagenome</name>
    <dbReference type="NCBI Taxonomy" id="412755"/>
    <lineage>
        <taxon>unclassified sequences</taxon>
        <taxon>metagenomes</taxon>
        <taxon>ecological metagenomes</taxon>
    </lineage>
</organism>
<reference evidence="2" key="1">
    <citation type="journal article" date="2014" name="Front. Microbiol.">
        <title>High frequency of phylogenetically diverse reductive dehalogenase-homologous genes in deep subseafloor sedimentary metagenomes.</title>
        <authorList>
            <person name="Kawai M."/>
            <person name="Futagami T."/>
            <person name="Toyoda A."/>
            <person name="Takaki Y."/>
            <person name="Nishi S."/>
            <person name="Hori S."/>
            <person name="Arai W."/>
            <person name="Tsubouchi T."/>
            <person name="Morono Y."/>
            <person name="Uchiyama I."/>
            <person name="Ito T."/>
            <person name="Fujiyama A."/>
            <person name="Inagaki F."/>
            <person name="Takami H."/>
        </authorList>
    </citation>
    <scope>NUCLEOTIDE SEQUENCE</scope>
    <source>
        <strain evidence="2">Expedition CK06-06</strain>
    </source>
</reference>